<protein>
    <recommendedName>
        <fullName evidence="1">KfrB domain-containing protein</fullName>
    </recommendedName>
</protein>
<feature type="domain" description="KfrB" evidence="1">
    <location>
        <begin position="31"/>
        <end position="83"/>
    </location>
</feature>
<dbReference type="Pfam" id="PF18790">
    <property type="entry name" value="KfrB"/>
    <property type="match status" value="1"/>
</dbReference>
<reference evidence="2" key="1">
    <citation type="journal article" date="2010" name="Nature">
        <title>The dynamic genome of Hydra.</title>
        <authorList>
            <person name="Chapman J.A."/>
            <person name="Kirkness E.F."/>
            <person name="Simakov O."/>
            <person name="Hampson S.E."/>
            <person name="Mitros T."/>
            <person name="Weinmaier T."/>
            <person name="Rattei T."/>
            <person name="Balasubramanian P.G."/>
            <person name="Borman J."/>
            <person name="Busam D."/>
            <person name="Disbennett K."/>
            <person name="Pfannkoch C."/>
            <person name="Sumin N."/>
            <person name="Sutton G."/>
            <person name="Viswanathan L."/>
            <person name="Walenz B."/>
            <person name="Goodstein D.M."/>
            <person name="Hellsten U."/>
            <person name="Kawashima T."/>
            <person name="Prochnik S.E."/>
            <person name="Putnam N.H."/>
            <person name="Shu S."/>
            <person name="Blumberg B."/>
            <person name="Dana C.E."/>
            <person name="Gee L."/>
            <person name="Kibler D.F."/>
            <person name="Law L."/>
            <person name="Lindgens D."/>
            <person name="Martinez D.E."/>
            <person name="Peng J."/>
            <person name="Wigge P.A."/>
            <person name="Bertulat B."/>
            <person name="Guder C."/>
            <person name="Nakamura Y."/>
            <person name="Ozbek S."/>
            <person name="Watanabe H."/>
            <person name="Khalturin K."/>
            <person name="Hemmrich G."/>
            <person name="Franke A."/>
            <person name="Augustin R."/>
            <person name="Fraune S."/>
            <person name="Hayakawa E."/>
            <person name="Hayakawa S."/>
            <person name="Hirose M."/>
            <person name="Hwang J."/>
            <person name="Ikeo K."/>
            <person name="Nishimiya-Fujisawa C."/>
            <person name="Ogura A."/>
            <person name="Takahashi T."/>
            <person name="Steinmetz P.R."/>
            <person name="Zhang X."/>
            <person name="Aufschnaiter R."/>
            <person name="Eder M.K."/>
            <person name="Gorny A.K."/>
            <person name="Salvenmoser W."/>
            <person name="Heimberg A.M."/>
            <person name="Wheeler B.M."/>
            <person name="Peterson K.J."/>
            <person name="Boettger A."/>
            <person name="Tischler P."/>
            <person name="Wolf A."/>
            <person name="Gojobori T."/>
            <person name="Remington K.A."/>
            <person name="Strausberg R.L."/>
            <person name="Venter J."/>
            <person name="Technau U."/>
            <person name="Hobmayer B."/>
            <person name="Bosch T.C."/>
            <person name="Holstein T.W."/>
            <person name="Fujisawa T."/>
            <person name="Bode H.R."/>
            <person name="David C.N."/>
            <person name="Rokhsar D.S."/>
            <person name="Steele R.E."/>
        </authorList>
    </citation>
    <scope>NUCLEOTIDE SEQUENCE</scope>
</reference>
<sequence>MLVMTEPSLDDMVAWVTASQGELEEVLAERQYCGPVLKMSEHHALQKIGRRNYTIHKLDELNSIPELNHPKTTIRYRDGRGSILDDDSLHGGGVAHVRDILSHALKKFPAR</sequence>
<gene>
    <name evidence="2" type="ORF">Csp_A14680</name>
</gene>
<evidence type="ECO:0000259" key="1">
    <source>
        <dbReference type="Pfam" id="PF18790"/>
    </source>
</evidence>
<dbReference type="EMBL" id="FN543104">
    <property type="protein sequence ID" value="CBA29943.1"/>
    <property type="molecule type" value="Genomic_DNA"/>
</dbReference>
<organism evidence="2">
    <name type="scientific">Curvibacter symbiont subsp. Hydra magnipapillata</name>
    <dbReference type="NCBI Taxonomy" id="667019"/>
    <lineage>
        <taxon>Bacteria</taxon>
        <taxon>Pseudomonadati</taxon>
        <taxon>Pseudomonadota</taxon>
        <taxon>Betaproteobacteria</taxon>
        <taxon>Burkholderiales</taxon>
        <taxon>Comamonadaceae</taxon>
        <taxon>Curvibacter</taxon>
    </lineage>
</organism>
<evidence type="ECO:0000313" key="2">
    <source>
        <dbReference type="EMBL" id="CBA29943.1"/>
    </source>
</evidence>
<proteinExistence type="predicted"/>
<dbReference type="InterPro" id="IPR040782">
    <property type="entry name" value="KfrB"/>
</dbReference>
<dbReference type="AlphaFoldDB" id="C9YBG7"/>
<accession>C9YBG7</accession>
<name>C9YBG7_CURXX</name>